<dbReference type="EMBL" id="KB822720">
    <property type="protein sequence ID" value="ETN40233.1"/>
    <property type="molecule type" value="Genomic_DNA"/>
</dbReference>
<dbReference type="Proteomes" id="UP000030752">
    <property type="component" value="Unassembled WGS sequence"/>
</dbReference>
<keyword evidence="4" id="KW-1185">Reference proteome</keyword>
<dbReference type="PANTHER" id="PTHR43736:SF1">
    <property type="entry name" value="DIHYDRONEOPTERIN TRIPHOSPHATE DIPHOSPHATASE"/>
    <property type="match status" value="1"/>
</dbReference>
<feature type="region of interest" description="Disordered" evidence="1">
    <location>
        <begin position="83"/>
        <end position="107"/>
    </location>
</feature>
<name>W2RWR7_CYPE1</name>
<dbReference type="STRING" id="1220924.W2RWR7"/>
<evidence type="ECO:0000313" key="3">
    <source>
        <dbReference type="EMBL" id="ETN40233.1"/>
    </source>
</evidence>
<reference evidence="3 4" key="1">
    <citation type="submission" date="2013-03" db="EMBL/GenBank/DDBJ databases">
        <title>The Genome Sequence of Phialophora europaea CBS 101466.</title>
        <authorList>
            <consortium name="The Broad Institute Genomics Platform"/>
            <person name="Cuomo C."/>
            <person name="de Hoog S."/>
            <person name="Gorbushina A."/>
            <person name="Walker B."/>
            <person name="Young S.K."/>
            <person name="Zeng Q."/>
            <person name="Gargeya S."/>
            <person name="Fitzgerald M."/>
            <person name="Haas B."/>
            <person name="Abouelleil A."/>
            <person name="Allen A.W."/>
            <person name="Alvarado L."/>
            <person name="Arachchi H.M."/>
            <person name="Berlin A.M."/>
            <person name="Chapman S.B."/>
            <person name="Gainer-Dewar J."/>
            <person name="Goldberg J."/>
            <person name="Griggs A."/>
            <person name="Gujja S."/>
            <person name="Hansen M."/>
            <person name="Howarth C."/>
            <person name="Imamovic A."/>
            <person name="Ireland A."/>
            <person name="Larimer J."/>
            <person name="McCowan C."/>
            <person name="Murphy C."/>
            <person name="Pearson M."/>
            <person name="Poon T.W."/>
            <person name="Priest M."/>
            <person name="Roberts A."/>
            <person name="Saif S."/>
            <person name="Shea T."/>
            <person name="Sisk P."/>
            <person name="Sykes S."/>
            <person name="Wortman J."/>
            <person name="Nusbaum C."/>
            <person name="Birren B."/>
        </authorList>
    </citation>
    <scope>NUCLEOTIDE SEQUENCE [LARGE SCALE GENOMIC DNA]</scope>
    <source>
        <strain evidence="3 4">CBS 101466</strain>
    </source>
</reference>
<sequence>MSQHTLPTTTDTAANYLVPNTPQSKSPASPSTFTTHPALTPYQIPSSGYLAAHPTITYNNQAFPIRHLAVGAIVITPPATTTTFPAPTLQPPPSSTSTSSSPPLEPTPKVLLLRRAPTDSMPNLWEVPGGAVDPTDPTILHAVARELFEESGLTAAHVGPIVGGTASRDPACSDEGAPAQVFLTRSGNLVGKWHFLVGVREVDMSGVRCDPEEHSAFVWATEAEVEGGVVAGGKMEIPFTTRDQRRAVLEGFRVWRAVGAQAQAQDQDQDQEAPALGK</sequence>
<dbReference type="CDD" id="cd02883">
    <property type="entry name" value="NUDIX_Hydrolase"/>
    <property type="match status" value="1"/>
</dbReference>
<proteinExistence type="predicted"/>
<gene>
    <name evidence="3" type="ORF">HMPREF1541_04509</name>
</gene>
<feature type="domain" description="Nudix hydrolase" evidence="2">
    <location>
        <begin position="65"/>
        <end position="243"/>
    </location>
</feature>
<dbReference type="eggNOG" id="ENOG502S8JU">
    <property type="taxonomic scope" value="Eukaryota"/>
</dbReference>
<dbReference type="HOGENOM" id="CLU_067850_0_0_1"/>
<dbReference type="AlphaFoldDB" id="W2RWR7"/>
<evidence type="ECO:0000256" key="1">
    <source>
        <dbReference type="SAM" id="MobiDB-lite"/>
    </source>
</evidence>
<dbReference type="PROSITE" id="PS51462">
    <property type="entry name" value="NUDIX"/>
    <property type="match status" value="1"/>
</dbReference>
<dbReference type="OrthoDB" id="276276at2759"/>
<feature type="region of interest" description="Disordered" evidence="1">
    <location>
        <begin position="1"/>
        <end position="37"/>
    </location>
</feature>
<dbReference type="Pfam" id="PF00293">
    <property type="entry name" value="NUDIX"/>
    <property type="match status" value="1"/>
</dbReference>
<evidence type="ECO:0000259" key="2">
    <source>
        <dbReference type="PROSITE" id="PS51462"/>
    </source>
</evidence>
<dbReference type="InterPro" id="IPR015797">
    <property type="entry name" value="NUDIX_hydrolase-like_dom_sf"/>
</dbReference>
<organism evidence="3 4">
    <name type="scientific">Cyphellophora europaea (strain CBS 101466)</name>
    <name type="common">Phialophora europaea</name>
    <dbReference type="NCBI Taxonomy" id="1220924"/>
    <lineage>
        <taxon>Eukaryota</taxon>
        <taxon>Fungi</taxon>
        <taxon>Dikarya</taxon>
        <taxon>Ascomycota</taxon>
        <taxon>Pezizomycotina</taxon>
        <taxon>Eurotiomycetes</taxon>
        <taxon>Chaetothyriomycetidae</taxon>
        <taxon>Chaetothyriales</taxon>
        <taxon>Cyphellophoraceae</taxon>
        <taxon>Cyphellophora</taxon>
    </lineage>
</organism>
<dbReference type="InParanoid" id="W2RWR7"/>
<dbReference type="VEuPathDB" id="FungiDB:HMPREF1541_04509"/>
<dbReference type="InterPro" id="IPR000086">
    <property type="entry name" value="NUDIX_hydrolase_dom"/>
</dbReference>
<evidence type="ECO:0000313" key="4">
    <source>
        <dbReference type="Proteomes" id="UP000030752"/>
    </source>
</evidence>
<dbReference type="SUPFAM" id="SSF55811">
    <property type="entry name" value="Nudix"/>
    <property type="match status" value="1"/>
</dbReference>
<dbReference type="PANTHER" id="PTHR43736">
    <property type="entry name" value="ADP-RIBOSE PYROPHOSPHATASE"/>
    <property type="match status" value="1"/>
</dbReference>
<protein>
    <recommendedName>
        <fullName evidence="2">Nudix hydrolase domain-containing protein</fullName>
    </recommendedName>
</protein>
<dbReference type="Gene3D" id="3.90.79.10">
    <property type="entry name" value="Nucleoside Triphosphate Pyrophosphohydrolase"/>
    <property type="match status" value="1"/>
</dbReference>
<accession>W2RWR7</accession>
<dbReference type="RefSeq" id="XP_008717076.1">
    <property type="nucleotide sequence ID" value="XM_008718854.1"/>
</dbReference>
<dbReference type="GeneID" id="19971848"/>